<evidence type="ECO:0000313" key="1">
    <source>
        <dbReference type="EMBL" id="GLS70176.1"/>
    </source>
</evidence>
<name>A0AA37TB43_9HYPH</name>
<gene>
    <name evidence="1" type="ORF">GCM10007890_21890</name>
</gene>
<comment type="caution">
    <text evidence="1">The sequence shown here is derived from an EMBL/GenBank/DDBJ whole genome shotgun (WGS) entry which is preliminary data.</text>
</comment>
<sequence length="76" mass="8607">MHKLPPTSIYRLRSLAAAGPRFYQVNAFTRRLEVLGMICPTGRTNPEDRTAEYRITDAGLAELEERYGSLRAHKDG</sequence>
<dbReference type="EMBL" id="BSPL01000013">
    <property type="protein sequence ID" value="GLS70176.1"/>
    <property type="molecule type" value="Genomic_DNA"/>
</dbReference>
<organism evidence="1 2">
    <name type="scientific">Methylobacterium tardum</name>
    <dbReference type="NCBI Taxonomy" id="374432"/>
    <lineage>
        <taxon>Bacteria</taxon>
        <taxon>Pseudomonadati</taxon>
        <taxon>Pseudomonadota</taxon>
        <taxon>Alphaproteobacteria</taxon>
        <taxon>Hyphomicrobiales</taxon>
        <taxon>Methylobacteriaceae</taxon>
        <taxon>Methylobacterium</taxon>
    </lineage>
</organism>
<dbReference type="AlphaFoldDB" id="A0AA37TB43"/>
<reference evidence="2" key="1">
    <citation type="journal article" date="2019" name="Int. J. Syst. Evol. Microbiol.">
        <title>The Global Catalogue of Microorganisms (GCM) 10K type strain sequencing project: providing services to taxonomists for standard genome sequencing and annotation.</title>
        <authorList>
            <consortium name="The Broad Institute Genomics Platform"/>
            <consortium name="The Broad Institute Genome Sequencing Center for Infectious Disease"/>
            <person name="Wu L."/>
            <person name="Ma J."/>
        </authorList>
    </citation>
    <scope>NUCLEOTIDE SEQUENCE [LARGE SCALE GENOMIC DNA]</scope>
    <source>
        <strain evidence="2">NBRC 103632</strain>
    </source>
</reference>
<dbReference type="Proteomes" id="UP001157440">
    <property type="component" value="Unassembled WGS sequence"/>
</dbReference>
<evidence type="ECO:0000313" key="2">
    <source>
        <dbReference type="Proteomes" id="UP001157440"/>
    </source>
</evidence>
<keyword evidence="2" id="KW-1185">Reference proteome</keyword>
<accession>A0AA37TB43</accession>
<protein>
    <submittedName>
        <fullName evidence="1">Uncharacterized protein</fullName>
    </submittedName>
</protein>
<proteinExistence type="predicted"/>